<dbReference type="InterPro" id="IPR011740">
    <property type="entry name" value="DUF2460"/>
</dbReference>
<gene>
    <name evidence="2" type="ORF">AUC71_14765</name>
</gene>
<organism evidence="2 3">
    <name type="scientific">Methyloceanibacter marginalis</name>
    <dbReference type="NCBI Taxonomy" id="1774971"/>
    <lineage>
        <taxon>Bacteria</taxon>
        <taxon>Pseudomonadati</taxon>
        <taxon>Pseudomonadota</taxon>
        <taxon>Alphaproteobacteria</taxon>
        <taxon>Hyphomicrobiales</taxon>
        <taxon>Hyphomicrobiaceae</taxon>
        <taxon>Methyloceanibacter</taxon>
    </lineage>
</organism>
<keyword evidence="2" id="KW-0378">Hydrolase</keyword>
<comment type="caution">
    <text evidence="2">The sequence shown here is derived from an EMBL/GenBank/DDBJ whole genome shotgun (WGS) entry which is preliminary data.</text>
</comment>
<protein>
    <submittedName>
        <fullName evidence="2">Glycoside hydrolase family 24</fullName>
    </submittedName>
</protein>
<dbReference type="RefSeq" id="WP_069624273.1">
    <property type="nucleotide sequence ID" value="NZ_LPWD01000280.1"/>
</dbReference>
<evidence type="ECO:0000313" key="3">
    <source>
        <dbReference type="Proteomes" id="UP000095042"/>
    </source>
</evidence>
<proteinExistence type="predicted"/>
<dbReference type="Pfam" id="PF09343">
    <property type="entry name" value="DUF2460"/>
    <property type="match status" value="1"/>
</dbReference>
<dbReference type="OrthoDB" id="1685145at2"/>
<evidence type="ECO:0000313" key="2">
    <source>
        <dbReference type="EMBL" id="ODS02545.1"/>
    </source>
</evidence>
<dbReference type="NCBIfam" id="TIGR02217">
    <property type="entry name" value="chp_TIGR02217"/>
    <property type="match status" value="1"/>
</dbReference>
<dbReference type="EMBL" id="LPWD01000280">
    <property type="protein sequence ID" value="ODS02545.1"/>
    <property type="molecule type" value="Genomic_DNA"/>
</dbReference>
<dbReference type="AlphaFoldDB" id="A0A1E3W9N8"/>
<evidence type="ECO:0000259" key="1">
    <source>
        <dbReference type="Pfam" id="PF09343"/>
    </source>
</evidence>
<keyword evidence="3" id="KW-1185">Reference proteome</keyword>
<name>A0A1E3W9N8_9HYPH</name>
<sequence>MAFHDVRFPTRVSLGARGGPERRTEIVVLGSGHEERNSRWADSKRRYNAGYGVKTLDDLHIVIAFFEERRGRLHGFRWKDWTDHRSCAPSETPSALDQAIGVGDGATAAFQLRKTYGSTFAPWTRTIQLPVAGSVLVAVDGMPQDSENFLVSLISGVVTFLPEHVPPAEAPVTAGFQFDVPVRFDTDQLEIDLSEIEAGSIPQIPIVEVRL</sequence>
<reference evidence="2 3" key="1">
    <citation type="journal article" date="2016" name="Environ. Microbiol.">
        <title>New Methyloceanibacter diversity from North Sea sediments includes methanotroph containing solely the soluble methane monooxygenase.</title>
        <authorList>
            <person name="Vekeman B."/>
            <person name="Kerckhof F.M."/>
            <person name="Cremers G."/>
            <person name="de Vos P."/>
            <person name="Vandamme P."/>
            <person name="Boon N."/>
            <person name="Op den Camp H.J."/>
            <person name="Heylen K."/>
        </authorList>
    </citation>
    <scope>NUCLEOTIDE SEQUENCE [LARGE SCALE GENOMIC DNA]</scope>
    <source>
        <strain evidence="2 3">R-67177</strain>
    </source>
</reference>
<dbReference type="Proteomes" id="UP000095042">
    <property type="component" value="Unassembled WGS sequence"/>
</dbReference>
<dbReference type="GO" id="GO:0016787">
    <property type="term" value="F:hydrolase activity"/>
    <property type="evidence" value="ECO:0007669"/>
    <property type="project" value="UniProtKB-KW"/>
</dbReference>
<feature type="domain" description="DUF2460" evidence="1">
    <location>
        <begin position="4"/>
        <end position="210"/>
    </location>
</feature>
<accession>A0A1E3W9N8</accession>